<dbReference type="Pfam" id="PF10415">
    <property type="entry name" value="FumaraseC_C"/>
    <property type="match status" value="1"/>
</dbReference>
<keyword evidence="2 3" id="KW-0456">Lyase</keyword>
<evidence type="ECO:0000256" key="1">
    <source>
        <dbReference type="ARBA" id="ARBA00009084"/>
    </source>
</evidence>
<dbReference type="CDD" id="cd01362">
    <property type="entry name" value="Fumarase_classII"/>
    <property type="match status" value="1"/>
</dbReference>
<feature type="active site" evidence="3">
    <location>
        <position position="322"/>
    </location>
</feature>
<evidence type="ECO:0000259" key="4">
    <source>
        <dbReference type="Pfam" id="PF00206"/>
    </source>
</evidence>
<evidence type="ECO:0000313" key="7">
    <source>
        <dbReference type="Proteomes" id="UP001235303"/>
    </source>
</evidence>
<feature type="binding site" evidence="3">
    <location>
        <begin position="328"/>
        <end position="330"/>
    </location>
    <ligand>
        <name>substrate</name>
    </ligand>
</feature>
<gene>
    <name evidence="3 6" type="primary">fumC</name>
    <name evidence="6" type="ORF">PMG71_23170</name>
</gene>
<dbReference type="EC" id="4.2.1.2" evidence="3"/>
<feature type="binding site" evidence="3">
    <location>
        <position position="323"/>
    </location>
    <ligand>
        <name>substrate</name>
    </ligand>
</feature>
<comment type="miscellaneous">
    <text evidence="3">There are 2 substrate-binding sites: the catalytic A site, and the non-catalytic B site that may play a role in the transfer of substrate or product between the active site and the solvent. Alternatively, the B site may bind allosteric effectors.</text>
</comment>
<dbReference type="InterPro" id="IPR005677">
    <property type="entry name" value="Fum_hydII"/>
</dbReference>
<dbReference type="Gene3D" id="1.10.40.30">
    <property type="entry name" value="Fumarase/aspartase (C-terminal domain)"/>
    <property type="match status" value="1"/>
</dbReference>
<dbReference type="InterPro" id="IPR024083">
    <property type="entry name" value="Fumarase/histidase_N"/>
</dbReference>
<keyword evidence="3" id="KW-0816">Tricarboxylic acid cycle</keyword>
<dbReference type="InterPro" id="IPR022761">
    <property type="entry name" value="Fumarate_lyase_N"/>
</dbReference>
<dbReference type="PANTHER" id="PTHR11444">
    <property type="entry name" value="ASPARTATEAMMONIA/ARGININOSUCCINATE/ADENYLOSUCCINATE LYASE"/>
    <property type="match status" value="1"/>
</dbReference>
<dbReference type="NCBIfam" id="TIGR00979">
    <property type="entry name" value="fumC_II"/>
    <property type="match status" value="1"/>
</dbReference>
<dbReference type="NCBIfam" id="NF008909">
    <property type="entry name" value="PRK12273.1"/>
    <property type="match status" value="1"/>
</dbReference>
<dbReference type="Gene3D" id="1.20.200.10">
    <property type="entry name" value="Fumarase/aspartase (Central domain)"/>
    <property type="match status" value="1"/>
</dbReference>
<comment type="function">
    <text evidence="3">Involved in the TCA cycle. Catalyzes the stereospecific interconversion of fumarate to L-malate.</text>
</comment>
<dbReference type="InterPro" id="IPR018951">
    <property type="entry name" value="Fumarase_C_C"/>
</dbReference>
<proteinExistence type="inferred from homology"/>
<protein>
    <recommendedName>
        <fullName evidence="3">Fumarate hydratase class II</fullName>
        <shortName evidence="3">Fumarase C</shortName>
        <ecNumber evidence="3">4.2.1.2</ecNumber>
    </recommendedName>
    <alternativeName>
        <fullName evidence="3">Aerobic fumarase</fullName>
    </alternativeName>
    <alternativeName>
        <fullName evidence="3">Iron-independent fumarase</fullName>
    </alternativeName>
</protein>
<dbReference type="HAMAP" id="MF_00743">
    <property type="entry name" value="FumaraseC"/>
    <property type="match status" value="1"/>
</dbReference>
<evidence type="ECO:0000313" key="6">
    <source>
        <dbReference type="EMBL" id="MDJ1172335.1"/>
    </source>
</evidence>
<feature type="binding site" evidence="3">
    <location>
        <begin position="143"/>
        <end position="145"/>
    </location>
    <ligand>
        <name>substrate</name>
    </ligand>
</feature>
<dbReference type="PANTHER" id="PTHR11444:SF1">
    <property type="entry name" value="FUMARATE HYDRATASE, MITOCHONDRIAL"/>
    <property type="match status" value="1"/>
</dbReference>
<dbReference type="EMBL" id="JAQOSP010000148">
    <property type="protein sequence ID" value="MDJ1172335.1"/>
    <property type="molecule type" value="Genomic_DNA"/>
</dbReference>
<evidence type="ECO:0000256" key="3">
    <source>
        <dbReference type="HAMAP-Rule" id="MF_00743"/>
    </source>
</evidence>
<dbReference type="RefSeq" id="WP_283756085.1">
    <property type="nucleotide sequence ID" value="NZ_JAQOSP010000148.1"/>
</dbReference>
<reference evidence="6 7" key="1">
    <citation type="submission" date="2023-01" db="EMBL/GenBank/DDBJ databases">
        <title>Novel diversity within Roseofilum (Cyanobacteria; Desertifilaceae) from marine benthic mats with descriptions of four novel species.</title>
        <authorList>
            <person name="Wang Y."/>
            <person name="Berthold D.E."/>
            <person name="Hu J."/>
            <person name="Lefler F.W."/>
            <person name="Laughinghouse H.D. IV."/>
        </authorList>
    </citation>
    <scope>NUCLEOTIDE SEQUENCE [LARGE SCALE GENOMIC DNA]</scope>
    <source>
        <strain evidence="6 7">BLCC-M154</strain>
    </source>
</reference>
<dbReference type="Gene3D" id="1.10.275.10">
    <property type="entry name" value="Fumarase/aspartase (N-terminal domain)"/>
    <property type="match status" value="1"/>
</dbReference>
<keyword evidence="3" id="KW-0963">Cytoplasm</keyword>
<comment type="catalytic activity">
    <reaction evidence="3">
        <text>(S)-malate = fumarate + H2O</text>
        <dbReference type="Rhea" id="RHEA:12460"/>
        <dbReference type="ChEBI" id="CHEBI:15377"/>
        <dbReference type="ChEBI" id="CHEBI:15589"/>
        <dbReference type="ChEBI" id="CHEBI:29806"/>
        <dbReference type="EC" id="4.2.1.2"/>
    </reaction>
</comment>
<feature type="binding site" evidence="3">
    <location>
        <position position="191"/>
    </location>
    <ligand>
        <name>substrate</name>
    </ligand>
</feature>
<dbReference type="Pfam" id="PF00206">
    <property type="entry name" value="Lyase_1"/>
    <property type="match status" value="1"/>
</dbReference>
<dbReference type="PROSITE" id="PS00163">
    <property type="entry name" value="FUMARATE_LYASES"/>
    <property type="match status" value="1"/>
</dbReference>
<name>A0ABT7AZK1_9CYAN</name>
<dbReference type="PRINTS" id="PR00149">
    <property type="entry name" value="FUMRATELYASE"/>
</dbReference>
<comment type="subcellular location">
    <subcellularLocation>
        <location evidence="3">Cytoplasm</location>
    </subcellularLocation>
</comment>
<dbReference type="InterPro" id="IPR000362">
    <property type="entry name" value="Fumarate_lyase_fam"/>
</dbReference>
<evidence type="ECO:0000259" key="5">
    <source>
        <dbReference type="Pfam" id="PF10415"/>
    </source>
</evidence>
<evidence type="ECO:0000256" key="2">
    <source>
        <dbReference type="ARBA" id="ARBA00023239"/>
    </source>
</evidence>
<comment type="caution">
    <text evidence="6">The sequence shown here is derived from an EMBL/GenBank/DDBJ whole genome shotgun (WGS) entry which is preliminary data.</text>
</comment>
<feature type="site" description="Important for catalytic activity" evidence="3">
    <location>
        <position position="335"/>
    </location>
</feature>
<comment type="pathway">
    <text evidence="3">Carbohydrate metabolism; tricarboxylic acid cycle; (S)-malate from fumarate: step 1/1.</text>
</comment>
<dbReference type="SUPFAM" id="SSF48557">
    <property type="entry name" value="L-aspartase-like"/>
    <property type="match status" value="1"/>
</dbReference>
<dbReference type="Proteomes" id="UP001235303">
    <property type="component" value="Unassembled WGS sequence"/>
</dbReference>
<feature type="domain" description="Fumarase C C-terminal" evidence="5">
    <location>
        <begin position="412"/>
        <end position="464"/>
    </location>
</feature>
<dbReference type="InterPro" id="IPR020557">
    <property type="entry name" value="Fumarate_lyase_CS"/>
</dbReference>
<sequence length="469" mass="51054">MTQDVAQTRIEKDSMGEIEVQSDRYWGAQTQRSLKYFSIGHNFIPQEVIVAFAILKKAAAIANHELSKLPEDKAKLIIQAADEIIAGKLNDHFPLRVWMTGSGTQCNMNVNEVIANRAIAFAGGELGSKTPIHPNDHVNMSQSSNDTFPTAMHIAAVLALHQHLLPKVTKMRDALQQKSEEFANIVKIGRTHLQDAVPLTLGQEFSGYVAQLTADLKRIEQTLPDMYELALGGTAVGTGLNAPKGFAQLVARKIHHLTGYPFISAPNKFAVIAAHDAMIMTSGALKTLACSLMKIANDIRFLGSGPRCGLGELILPENEPGSSIMPGKVNPTQCEAMTMVAAQVIGYDTAISIAGSQGHFELNVFKPMMIFNLLESITLLGDTCNNFTDFLLDGLQANQKQINTYLNESLMLVTALSPAIGYDNAAKVAHYALEKDLTLKQACLELGYISAEEFDRIVVAENMVYPQQG</sequence>
<feature type="binding site" evidence="3">
    <location>
        <begin position="102"/>
        <end position="104"/>
    </location>
    <ligand>
        <name>substrate</name>
    </ligand>
</feature>
<feature type="binding site" description="in site B" evidence="3">
    <location>
        <begin position="133"/>
        <end position="136"/>
    </location>
    <ligand>
        <name>substrate</name>
    </ligand>
</feature>
<organism evidence="6 7">
    <name type="scientific">Roseofilum acuticapitatum BLCC-M154</name>
    <dbReference type="NCBI Taxonomy" id="3022444"/>
    <lineage>
        <taxon>Bacteria</taxon>
        <taxon>Bacillati</taxon>
        <taxon>Cyanobacteriota</taxon>
        <taxon>Cyanophyceae</taxon>
        <taxon>Desertifilales</taxon>
        <taxon>Desertifilaceae</taxon>
        <taxon>Roseofilum</taxon>
        <taxon>Roseofilum acuticapitatum</taxon>
    </lineage>
</organism>
<accession>A0ABT7AZK1</accession>
<dbReference type="GO" id="GO:0004333">
    <property type="term" value="F:fumarate hydratase activity"/>
    <property type="evidence" value="ECO:0007669"/>
    <property type="project" value="UniProtKB-EC"/>
</dbReference>
<keyword evidence="7" id="KW-1185">Reference proteome</keyword>
<feature type="domain" description="Fumarate lyase N-terminal" evidence="4">
    <location>
        <begin position="16"/>
        <end position="346"/>
    </location>
</feature>
<comment type="subunit">
    <text evidence="3">Homotetramer.</text>
</comment>
<dbReference type="InterPro" id="IPR008948">
    <property type="entry name" value="L-Aspartase-like"/>
</dbReference>
<comment type="similarity">
    <text evidence="1 3">Belongs to the class-II fumarase/aspartase family. Fumarase subfamily.</text>
</comment>
<feature type="active site" description="Proton donor/acceptor" evidence="3">
    <location>
        <position position="192"/>
    </location>
</feature>